<dbReference type="PANTHER" id="PTHR47234">
    <property type="match status" value="1"/>
</dbReference>
<evidence type="ECO:0000256" key="2">
    <source>
        <dbReference type="ARBA" id="ARBA00023136"/>
    </source>
</evidence>
<dbReference type="GO" id="GO:0009279">
    <property type="term" value="C:cell outer membrane"/>
    <property type="evidence" value="ECO:0007669"/>
    <property type="project" value="UniProtKB-SubCell"/>
</dbReference>
<accession>A0A5A7MTJ6</accession>
<evidence type="ECO:0000313" key="5">
    <source>
        <dbReference type="EMBL" id="GEQ99240.1"/>
    </source>
</evidence>
<keyword evidence="3" id="KW-0998">Cell outer membrane</keyword>
<organism evidence="5 6">
    <name type="scientific">Iodidimonas gelatinilytica</name>
    <dbReference type="NCBI Taxonomy" id="1236966"/>
    <lineage>
        <taxon>Bacteria</taxon>
        <taxon>Pseudomonadati</taxon>
        <taxon>Pseudomonadota</taxon>
        <taxon>Alphaproteobacteria</taxon>
        <taxon>Iodidimonadales</taxon>
        <taxon>Iodidimonadaceae</taxon>
        <taxon>Iodidimonas</taxon>
    </lineage>
</organism>
<gene>
    <name evidence="5" type="primary">btuB</name>
    <name evidence="5" type="ORF">JCM17844_28770</name>
</gene>
<name>A0A5A7MTJ6_9PROT</name>
<dbReference type="EMBL" id="BKCL01000015">
    <property type="protein sequence ID" value="GEQ99240.1"/>
    <property type="molecule type" value="Genomic_DNA"/>
</dbReference>
<dbReference type="SUPFAM" id="SSF56935">
    <property type="entry name" value="Porins"/>
    <property type="match status" value="1"/>
</dbReference>
<dbReference type="PANTHER" id="PTHR47234:SF2">
    <property type="entry name" value="TONB-DEPENDENT RECEPTOR"/>
    <property type="match status" value="1"/>
</dbReference>
<dbReference type="Pfam" id="PF00593">
    <property type="entry name" value="TonB_dep_Rec_b-barrel"/>
    <property type="match status" value="1"/>
</dbReference>
<dbReference type="InterPro" id="IPR036942">
    <property type="entry name" value="Beta-barrel_TonB_sf"/>
</dbReference>
<evidence type="ECO:0000256" key="3">
    <source>
        <dbReference type="ARBA" id="ARBA00023237"/>
    </source>
</evidence>
<sequence>MVNGRRFVSSNVPSVFGQSGGLQVDFNVIPIAMVDRIETIPVRGAPIYGSDAIAGTVNVILKDDFEGFNLSGQYGLTTDKGDGEQWQIQGVWGGNFADGRGNVVTSIEFNRQDGVRGGTRDFFSKGEAFFDEQPDFADVDGDGDLDDVNTILRDQQVQIISLGGIISPGPTVIPSFGIGSFGGEFLQFEDGTGNIIPFTPGAAINGSAFFAAGGDGVDLFDLVDQIQSPLDRIVGSSIASYKLTDNITAFSEMLFANTNAVELSNQAGFQTFAFGGDSGALEFSSDHPFLNSQARGELARVGADTFYVNRFNFDFLDEGRQRLESSLWRVVAGLRGDFKAGERTFQWEASSVFGESDIETSGVSIIDQNFVNALDAISVTEGDLQSLIDAGVADDRAGAIAELEALSGTKSAGVGDIICRNVLEFARGDIDPPISGNGLVDTDLPGIEGCAPVNLFGAGQVSPEALAFITGNSVTNSDIKQRVFNVNLSGDVFELPAGWAGFSAGYENRQETGVFNPGFLAASNLNRSSPANRTAGTFTTNEVFLEGYIPVISADMNIPFLRSFSLEGAARVVDNSLAGTDTTYTFGGQLGFTEDLQIRGNFTQAIRAPSLTELFTPDTLSFSFASDPCDSRFLDEGPDPATRQANCAAAGLPTDFTSDIVNASRQGINAGNADLRNEVAESYTIGAIFTPRWVPGFSLTVDYVNVQIEDRITSLTLTQIMQSCFDSTDFPNVGTCDQFERDATGQVVDFRSGFNNAASSEFQAVVFDANYSFDISQALGTLSDSWGGGDKGELGFRVNGIRRIQNDFSVVGEEPNEVIGSFSDPKWSATFDTTYTYGPFRAFWRIVYQDKTLLDPQGDNFFQNEAGEFVSTTGARFINNLTVSYDFLEKFTAQVTVDNILDRNVSRIEQADGAFGSSELLGRFVTFSFSARF</sequence>
<comment type="subcellular location">
    <subcellularLocation>
        <location evidence="1">Cell outer membrane</location>
    </subcellularLocation>
</comment>
<evidence type="ECO:0000259" key="4">
    <source>
        <dbReference type="Pfam" id="PF00593"/>
    </source>
</evidence>
<comment type="caution">
    <text evidence="5">The sequence shown here is derived from an EMBL/GenBank/DDBJ whole genome shotgun (WGS) entry which is preliminary data.</text>
</comment>
<dbReference type="InterPro" id="IPR037066">
    <property type="entry name" value="Plug_dom_sf"/>
</dbReference>
<evidence type="ECO:0000256" key="1">
    <source>
        <dbReference type="ARBA" id="ARBA00004442"/>
    </source>
</evidence>
<proteinExistence type="predicted"/>
<evidence type="ECO:0000313" key="6">
    <source>
        <dbReference type="Proteomes" id="UP000322084"/>
    </source>
</evidence>
<dbReference type="Gene3D" id="2.40.170.20">
    <property type="entry name" value="TonB-dependent receptor, beta-barrel domain"/>
    <property type="match status" value="1"/>
</dbReference>
<protein>
    <submittedName>
        <fullName evidence="5">TonB-dependent receptor</fullName>
    </submittedName>
</protein>
<dbReference type="AlphaFoldDB" id="A0A5A7MTJ6"/>
<dbReference type="InterPro" id="IPR000531">
    <property type="entry name" value="Beta-barrel_TonB"/>
</dbReference>
<dbReference type="Proteomes" id="UP000322084">
    <property type="component" value="Unassembled WGS sequence"/>
</dbReference>
<keyword evidence="5" id="KW-0675">Receptor</keyword>
<keyword evidence="2" id="KW-0472">Membrane</keyword>
<reference evidence="5 6" key="1">
    <citation type="submission" date="2019-09" db="EMBL/GenBank/DDBJ databases">
        <title>NBRP : Genome information of microbial organism related human and environment.</title>
        <authorList>
            <person name="Hattori M."/>
            <person name="Oshima K."/>
            <person name="Inaba H."/>
            <person name="Suda W."/>
            <person name="Sakamoto M."/>
            <person name="Iino T."/>
            <person name="Kitahara M."/>
            <person name="Oshida Y."/>
            <person name="Iida T."/>
            <person name="Kudo T."/>
            <person name="Itoh T."/>
            <person name="Ohkuma M."/>
        </authorList>
    </citation>
    <scope>NUCLEOTIDE SEQUENCE [LARGE SCALE GENOMIC DNA]</scope>
    <source>
        <strain evidence="5 6">Hi-2</strain>
    </source>
</reference>
<dbReference type="Gene3D" id="2.170.130.10">
    <property type="entry name" value="TonB-dependent receptor, plug domain"/>
    <property type="match status" value="1"/>
</dbReference>
<feature type="domain" description="TonB-dependent receptor-like beta-barrel" evidence="4">
    <location>
        <begin position="475"/>
        <end position="900"/>
    </location>
</feature>